<feature type="binding site" evidence="2">
    <location>
        <position position="98"/>
    </location>
    <ligand>
        <name>substrate</name>
    </ligand>
</feature>
<evidence type="ECO:0000313" key="5">
    <source>
        <dbReference type="EMBL" id="TDW23356.1"/>
    </source>
</evidence>
<sequence length="262" mass="28490">MPVQAHAAEFRSPGTGENAAVGVLLSHGFTGSPVSMRPFGEHLAAEGYGVAVPRLPGHGTTWQEMNTTGWPDWYAVLDKELDRLRKEHDQVFLVGLSMGGCLVLRLAEQHGVDISGLVLINPSVRTDDKRLAVLPVLSRLVPSFPGITNDIKKQGADEYGYDRMPLRALLSLSKLWKLTRADLAEVTQPVLLFRSTVDHVVEPSSGRTVLSSISSRDVTQTLLEDSYHVATLDNDAPRIFADTSAFIRRLSENGHPGGSSDA</sequence>
<dbReference type="SUPFAM" id="SSF53474">
    <property type="entry name" value="alpha/beta-Hydrolases"/>
    <property type="match status" value="1"/>
</dbReference>
<dbReference type="EMBL" id="SODF01000001">
    <property type="protein sequence ID" value="TDW23356.1"/>
    <property type="molecule type" value="Genomic_DNA"/>
</dbReference>
<dbReference type="InterPro" id="IPR051044">
    <property type="entry name" value="MAG_DAG_Lipase"/>
</dbReference>
<protein>
    <submittedName>
        <fullName evidence="5">Carboxylesterase</fullName>
    </submittedName>
</protein>
<dbReference type="PIRSF" id="PIRSF017388">
    <property type="entry name" value="Esterase_lipase"/>
    <property type="match status" value="1"/>
</dbReference>
<dbReference type="GO" id="GO:0052689">
    <property type="term" value="F:carboxylic ester hydrolase activity"/>
    <property type="evidence" value="ECO:0007669"/>
    <property type="project" value="InterPro"/>
</dbReference>
<organism evidence="5 6">
    <name type="scientific">Kribbella kalugense</name>
    <dbReference type="NCBI Taxonomy" id="2512221"/>
    <lineage>
        <taxon>Bacteria</taxon>
        <taxon>Bacillati</taxon>
        <taxon>Actinomycetota</taxon>
        <taxon>Actinomycetes</taxon>
        <taxon>Propionibacteriales</taxon>
        <taxon>Kribbellaceae</taxon>
        <taxon>Kribbella</taxon>
    </lineage>
</organism>
<evidence type="ECO:0000313" key="6">
    <source>
        <dbReference type="Proteomes" id="UP000295447"/>
    </source>
</evidence>
<evidence type="ECO:0000259" key="4">
    <source>
        <dbReference type="Pfam" id="PF12146"/>
    </source>
</evidence>
<accession>A0A4R7ZZT3</accession>
<dbReference type="InterPro" id="IPR022742">
    <property type="entry name" value="Hydrolase_4"/>
</dbReference>
<comment type="caution">
    <text evidence="5">The sequence shown here is derived from an EMBL/GenBank/DDBJ whole genome shotgun (WGS) entry which is preliminary data.</text>
</comment>
<name>A0A4R7ZZT3_9ACTN</name>
<reference evidence="5 6" key="1">
    <citation type="submission" date="2019-03" db="EMBL/GenBank/DDBJ databases">
        <title>Genomic Encyclopedia of Type Strains, Phase III (KMG-III): the genomes of soil and plant-associated and newly described type strains.</title>
        <authorList>
            <person name="Whitman W."/>
        </authorList>
    </citation>
    <scope>NUCLEOTIDE SEQUENCE [LARGE SCALE GENOMIC DNA]</scope>
    <source>
        <strain evidence="5 6">VKM Ac-2570</strain>
    </source>
</reference>
<dbReference type="Proteomes" id="UP000295447">
    <property type="component" value="Unassembled WGS sequence"/>
</dbReference>
<feature type="active site" description="Charge relay system" evidence="1">
    <location>
        <position position="228"/>
    </location>
</feature>
<feature type="active site" description="Nucleophile" evidence="1">
    <location>
        <position position="97"/>
    </location>
</feature>
<feature type="active site" description="Charge relay system" evidence="1">
    <location>
        <position position="198"/>
    </location>
</feature>
<keyword evidence="6" id="KW-1185">Reference proteome</keyword>
<dbReference type="InterPro" id="IPR029058">
    <property type="entry name" value="AB_hydrolase_fold"/>
</dbReference>
<evidence type="ECO:0000256" key="1">
    <source>
        <dbReference type="PIRSR" id="PIRSR017388-1"/>
    </source>
</evidence>
<dbReference type="RefSeq" id="WP_238174139.1">
    <property type="nucleotide sequence ID" value="NZ_SODF01000001.1"/>
</dbReference>
<dbReference type="AlphaFoldDB" id="A0A4R7ZZT3"/>
<dbReference type="PANTHER" id="PTHR11614">
    <property type="entry name" value="PHOSPHOLIPASE-RELATED"/>
    <property type="match status" value="1"/>
</dbReference>
<dbReference type="InterPro" id="IPR012354">
    <property type="entry name" value="Esterase_lipase"/>
</dbReference>
<evidence type="ECO:0000256" key="3">
    <source>
        <dbReference type="PIRSR" id="PIRSR017388-3"/>
    </source>
</evidence>
<dbReference type="Pfam" id="PF12146">
    <property type="entry name" value="Hydrolase_4"/>
    <property type="match status" value="1"/>
</dbReference>
<proteinExistence type="predicted"/>
<evidence type="ECO:0000256" key="2">
    <source>
        <dbReference type="PIRSR" id="PIRSR017388-2"/>
    </source>
</evidence>
<gene>
    <name evidence="5" type="ORF">EV650_2209</name>
</gene>
<feature type="site" description="Important for substrate specificity" evidence="3">
    <location>
        <position position="147"/>
    </location>
</feature>
<feature type="binding site" evidence="2">
    <location>
        <position position="29"/>
    </location>
    <ligand>
        <name>substrate</name>
    </ligand>
</feature>
<dbReference type="Gene3D" id="3.40.50.1820">
    <property type="entry name" value="alpha/beta hydrolase"/>
    <property type="match status" value="1"/>
</dbReference>
<feature type="domain" description="Serine aminopeptidase S33" evidence="4">
    <location>
        <begin position="23"/>
        <end position="233"/>
    </location>
</feature>